<dbReference type="OrthoDB" id="61390at2759"/>
<feature type="compositionally biased region" description="Low complexity" evidence="1">
    <location>
        <begin position="223"/>
        <end position="249"/>
    </location>
</feature>
<dbReference type="EMBL" id="KV878209">
    <property type="protein sequence ID" value="OJJ41211.1"/>
    <property type="molecule type" value="Genomic_DNA"/>
</dbReference>
<dbReference type="RefSeq" id="XP_040694887.1">
    <property type="nucleotide sequence ID" value="XM_040832463.1"/>
</dbReference>
<gene>
    <name evidence="3" type="ORF">ASPWEDRAFT_23319</name>
</gene>
<dbReference type="Gene3D" id="3.40.50.150">
    <property type="entry name" value="Vaccinia Virus protein VP39"/>
    <property type="match status" value="1"/>
</dbReference>
<dbReference type="InterPro" id="IPR029063">
    <property type="entry name" value="SAM-dependent_MTases_sf"/>
</dbReference>
<evidence type="ECO:0008006" key="5">
    <source>
        <dbReference type="Google" id="ProtNLM"/>
    </source>
</evidence>
<proteinExistence type="predicted"/>
<feature type="signal peptide" evidence="2">
    <location>
        <begin position="1"/>
        <end position="23"/>
    </location>
</feature>
<dbReference type="AlphaFoldDB" id="A0A1L9S233"/>
<evidence type="ECO:0000313" key="3">
    <source>
        <dbReference type="EMBL" id="OJJ41211.1"/>
    </source>
</evidence>
<keyword evidence="4" id="KW-1185">Reference proteome</keyword>
<dbReference type="Proteomes" id="UP000184383">
    <property type="component" value="Unassembled WGS sequence"/>
</dbReference>
<dbReference type="VEuPathDB" id="FungiDB:ASPWEDRAFT_23319"/>
<feature type="region of interest" description="Disordered" evidence="1">
    <location>
        <begin position="215"/>
        <end position="259"/>
    </location>
</feature>
<keyword evidence="2" id="KW-0732">Signal</keyword>
<dbReference type="SUPFAM" id="SSF53335">
    <property type="entry name" value="S-adenosyl-L-methionine-dependent methyltransferases"/>
    <property type="match status" value="1"/>
</dbReference>
<dbReference type="STRING" id="1073089.A0A1L9S233"/>
<feature type="compositionally biased region" description="Polar residues" evidence="1">
    <location>
        <begin position="250"/>
        <end position="259"/>
    </location>
</feature>
<evidence type="ECO:0000256" key="1">
    <source>
        <dbReference type="SAM" id="MobiDB-lite"/>
    </source>
</evidence>
<evidence type="ECO:0000256" key="2">
    <source>
        <dbReference type="SAM" id="SignalP"/>
    </source>
</evidence>
<name>A0A1L9S233_ASPWE</name>
<feature type="chain" id="PRO_5012047142" description="Methyltransferase domain-containing protein" evidence="2">
    <location>
        <begin position="24"/>
        <end position="405"/>
    </location>
</feature>
<evidence type="ECO:0000313" key="4">
    <source>
        <dbReference type="Proteomes" id="UP000184383"/>
    </source>
</evidence>
<accession>A0A1L9S233</accession>
<sequence>MGLFNWIITIIGKFLALFRPKDSDVYGLDHAILNIELPTRMWMNLGYWKHESALPQACKALLDQVLITAGLLDENGRPIPPHAKKTTTNIVDVGFGCGDQSLYLTQLSYSPSGESHDGDTDSRSGSGSHRPLFSSYVGITITESQAEFARQRMAPSMHGKHHLGNDERSTPTPTPPPSMTSSASTGGLVTPNIHLFCADAAKPATWSAEVKHAIRNEAGGGRTTSRSSATTTTTSTSTSSNTSSNSSGSLKNRNSNPSTERNTYLLALDTLYHFRPSRKPLVEYACSHLQASIMAFDLVLADDASVWSKLLMRVICWVSGTPFSNFLTWGEYEEMLVGAGYEQESITARDLSEHVFSGIERYIRRQDEMLRPFGMGVGKFKGAGKVFGWWARSGVVRGMVIVAKK</sequence>
<feature type="region of interest" description="Disordered" evidence="1">
    <location>
        <begin position="152"/>
        <end position="186"/>
    </location>
</feature>
<organism evidence="3 4">
    <name type="scientific">Aspergillus wentii DTO 134E9</name>
    <dbReference type="NCBI Taxonomy" id="1073089"/>
    <lineage>
        <taxon>Eukaryota</taxon>
        <taxon>Fungi</taxon>
        <taxon>Dikarya</taxon>
        <taxon>Ascomycota</taxon>
        <taxon>Pezizomycotina</taxon>
        <taxon>Eurotiomycetes</taxon>
        <taxon>Eurotiomycetidae</taxon>
        <taxon>Eurotiales</taxon>
        <taxon>Aspergillaceae</taxon>
        <taxon>Aspergillus</taxon>
        <taxon>Aspergillus subgen. Cremei</taxon>
    </lineage>
</organism>
<reference evidence="4" key="1">
    <citation type="journal article" date="2017" name="Genome Biol.">
        <title>Comparative genomics reveals high biological diversity and specific adaptations in the industrially and medically important fungal genus Aspergillus.</title>
        <authorList>
            <person name="de Vries R.P."/>
            <person name="Riley R."/>
            <person name="Wiebenga A."/>
            <person name="Aguilar-Osorio G."/>
            <person name="Amillis S."/>
            <person name="Uchima C.A."/>
            <person name="Anderluh G."/>
            <person name="Asadollahi M."/>
            <person name="Askin M."/>
            <person name="Barry K."/>
            <person name="Battaglia E."/>
            <person name="Bayram O."/>
            <person name="Benocci T."/>
            <person name="Braus-Stromeyer S.A."/>
            <person name="Caldana C."/>
            <person name="Canovas D."/>
            <person name="Cerqueira G.C."/>
            <person name="Chen F."/>
            <person name="Chen W."/>
            <person name="Choi C."/>
            <person name="Clum A."/>
            <person name="Dos Santos R.A."/>
            <person name="Damasio A.R."/>
            <person name="Diallinas G."/>
            <person name="Emri T."/>
            <person name="Fekete E."/>
            <person name="Flipphi M."/>
            <person name="Freyberg S."/>
            <person name="Gallo A."/>
            <person name="Gournas C."/>
            <person name="Habgood R."/>
            <person name="Hainaut M."/>
            <person name="Harispe M.L."/>
            <person name="Henrissat B."/>
            <person name="Hilden K.S."/>
            <person name="Hope R."/>
            <person name="Hossain A."/>
            <person name="Karabika E."/>
            <person name="Karaffa L."/>
            <person name="Karanyi Z."/>
            <person name="Krasevec N."/>
            <person name="Kuo A."/>
            <person name="Kusch H."/>
            <person name="LaButti K."/>
            <person name="Lagendijk E.L."/>
            <person name="Lapidus A."/>
            <person name="Levasseur A."/>
            <person name="Lindquist E."/>
            <person name="Lipzen A."/>
            <person name="Logrieco A.F."/>
            <person name="MacCabe A."/>
            <person name="Maekelae M.R."/>
            <person name="Malavazi I."/>
            <person name="Melin P."/>
            <person name="Meyer V."/>
            <person name="Mielnichuk N."/>
            <person name="Miskei M."/>
            <person name="Molnar A.P."/>
            <person name="Mule G."/>
            <person name="Ngan C.Y."/>
            <person name="Orejas M."/>
            <person name="Orosz E."/>
            <person name="Ouedraogo J.P."/>
            <person name="Overkamp K.M."/>
            <person name="Park H.-S."/>
            <person name="Perrone G."/>
            <person name="Piumi F."/>
            <person name="Punt P.J."/>
            <person name="Ram A.F."/>
            <person name="Ramon A."/>
            <person name="Rauscher S."/>
            <person name="Record E."/>
            <person name="Riano-Pachon D.M."/>
            <person name="Robert V."/>
            <person name="Roehrig J."/>
            <person name="Ruller R."/>
            <person name="Salamov A."/>
            <person name="Salih N.S."/>
            <person name="Samson R.A."/>
            <person name="Sandor E."/>
            <person name="Sanguinetti M."/>
            <person name="Schuetze T."/>
            <person name="Sepcic K."/>
            <person name="Shelest E."/>
            <person name="Sherlock G."/>
            <person name="Sophianopoulou V."/>
            <person name="Squina F.M."/>
            <person name="Sun H."/>
            <person name="Susca A."/>
            <person name="Todd R.B."/>
            <person name="Tsang A."/>
            <person name="Unkles S.E."/>
            <person name="van de Wiele N."/>
            <person name="van Rossen-Uffink D."/>
            <person name="Oliveira J.V."/>
            <person name="Vesth T.C."/>
            <person name="Visser J."/>
            <person name="Yu J.-H."/>
            <person name="Zhou M."/>
            <person name="Andersen M.R."/>
            <person name="Archer D.B."/>
            <person name="Baker S.E."/>
            <person name="Benoit I."/>
            <person name="Brakhage A.A."/>
            <person name="Braus G.H."/>
            <person name="Fischer R."/>
            <person name="Frisvad J.C."/>
            <person name="Goldman G.H."/>
            <person name="Houbraken J."/>
            <person name="Oakley B."/>
            <person name="Pocsi I."/>
            <person name="Scazzocchio C."/>
            <person name="Seiboth B."/>
            <person name="vanKuyk P.A."/>
            <person name="Wortman J."/>
            <person name="Dyer P.S."/>
            <person name="Grigoriev I.V."/>
        </authorList>
    </citation>
    <scope>NUCLEOTIDE SEQUENCE [LARGE SCALE GENOMIC DNA]</scope>
    <source>
        <strain evidence="4">DTO 134E9</strain>
    </source>
</reference>
<dbReference type="GeneID" id="63748311"/>
<protein>
    <recommendedName>
        <fullName evidence="5">Methyltransferase domain-containing protein</fullName>
    </recommendedName>
</protein>
<feature type="region of interest" description="Disordered" evidence="1">
    <location>
        <begin position="108"/>
        <end position="129"/>
    </location>
</feature>